<evidence type="ECO:0000256" key="2">
    <source>
        <dbReference type="ARBA" id="ARBA00010738"/>
    </source>
</evidence>
<evidence type="ECO:0000256" key="3">
    <source>
        <dbReference type="ARBA" id="ARBA00021303"/>
    </source>
</evidence>
<dbReference type="GO" id="GO:0030317">
    <property type="term" value="P:flagellated sperm motility"/>
    <property type="evidence" value="ECO:0007669"/>
    <property type="project" value="TreeGrafter"/>
</dbReference>
<dbReference type="PANTHER" id="PTHR35249:SF2">
    <property type="entry name" value="DYNEIN REGULATORY COMPLEX SUBUNIT 7"/>
    <property type="match status" value="1"/>
</dbReference>
<protein>
    <recommendedName>
        <fullName evidence="3">Dynein regulatory complex subunit 7</fullName>
    </recommendedName>
    <alternativeName>
        <fullName evidence="12">Coiled-coil domain-containing protein 135</fullName>
    </alternativeName>
    <alternativeName>
        <fullName evidence="13">Coiled-coil domain-containing protein lobo homolog</fullName>
    </alternativeName>
</protein>
<evidence type="ECO:0000259" key="16">
    <source>
        <dbReference type="Pfam" id="PF24656"/>
    </source>
</evidence>
<evidence type="ECO:0000256" key="4">
    <source>
        <dbReference type="ARBA" id="ARBA00022490"/>
    </source>
</evidence>
<keyword evidence="10" id="KW-0206">Cytoskeleton</keyword>
<accession>A0A6P7HTD4</accession>
<evidence type="ECO:0000256" key="1">
    <source>
        <dbReference type="ARBA" id="ARBA00004611"/>
    </source>
</evidence>
<feature type="coiled-coil region" evidence="14">
    <location>
        <begin position="720"/>
        <end position="751"/>
    </location>
</feature>
<dbReference type="Pfam" id="PF24667">
    <property type="entry name" value="MORN_DRC7"/>
    <property type="match status" value="1"/>
</dbReference>
<dbReference type="GeneID" id="114431847"/>
<dbReference type="GO" id="GO:0007283">
    <property type="term" value="P:spermatogenesis"/>
    <property type="evidence" value="ECO:0007669"/>
    <property type="project" value="UniProtKB-KW"/>
</dbReference>
<feature type="domain" description="Dynein regulatory complex subunit 7 C-terminal" evidence="18">
    <location>
        <begin position="711"/>
        <end position="806"/>
    </location>
</feature>
<gene>
    <name evidence="20" type="primary">ccdc135</name>
</gene>
<organism evidence="19 20">
    <name type="scientific">Parambassis ranga</name>
    <name type="common">Indian glassy fish</name>
    <dbReference type="NCBI Taxonomy" id="210632"/>
    <lineage>
        <taxon>Eukaryota</taxon>
        <taxon>Metazoa</taxon>
        <taxon>Chordata</taxon>
        <taxon>Craniata</taxon>
        <taxon>Vertebrata</taxon>
        <taxon>Euteleostomi</taxon>
        <taxon>Actinopterygii</taxon>
        <taxon>Neopterygii</taxon>
        <taxon>Teleostei</taxon>
        <taxon>Neoteleostei</taxon>
        <taxon>Acanthomorphata</taxon>
        <taxon>Ovalentaria</taxon>
        <taxon>Ambassidae</taxon>
        <taxon>Parambassis</taxon>
    </lineage>
</organism>
<dbReference type="Pfam" id="PF24656">
    <property type="entry name" value="CEPT76_peptidase"/>
    <property type="match status" value="1"/>
</dbReference>
<evidence type="ECO:0000256" key="6">
    <source>
        <dbReference type="ARBA" id="ARBA00022846"/>
    </source>
</evidence>
<dbReference type="RefSeq" id="XP_028255306.1">
    <property type="nucleotide sequence ID" value="XM_028399505.1"/>
</dbReference>
<evidence type="ECO:0000256" key="13">
    <source>
        <dbReference type="ARBA" id="ARBA00031733"/>
    </source>
</evidence>
<dbReference type="InParanoid" id="A0A6P7HTD4"/>
<sequence length="810" mass="94156">MESVLESDSEQQVTGGESQEEKSTALTKELLPQSYRTNSCDETQLLAIAENFRRQYSHLYPTRRPLLLCPTNECGVKKFVSTSLRPTTTPHSSLQAWQGCASFVADFLSLEPLEPPTELPSCLSSLTWVLQTQRATCFEFATLLCSLLLGINYDAYCVSGYAVREMCLLDQSLQNCPLLDTEAKSAISEQNLQESENTVKPLRELKSRFLTQQEQKKKEAEAALLQKQKLQEELQCEQRPDDLLRGLRVHCWVLVLSGSQSIQENFFIDPLTGNTYPTHSNNFLGIESVWNNFNYYVNVQDCRNGCAEMEFDLEDLKMWEPLLYGSTSKKQLDLAVLKKKEREVMSQITKMEQLLNEEVKPKVFEMPRSWVNSAHISHTDLQSRFPGGQKTTHFRKAKLERFAPCLRSNGLITRLTTYRELDCMEEAVVKEWYHYRNDHLEEKEVNKLESVTIERFRPGRRFDLISYGYRSLTRGTQLEVEFGNTHPDNLVRRVLSPVEMIDTYEGRADFLYYRHAYFNQEKPLDPDKGGRKGEMENLRIVVERFHRNESKPANEDVAERVFLVAQGRIELTYHLIGQRFIPSKRSFIKPRKSSDKQKDQEFTLDMVSTFQVDLSERPLGFWALRNMLEALITDEKEVVGQITNAKMEMTKIMTCREEEEKGVQICDPEAEARKRRAELQAQVEMEKLQKDPLAPFLVQYGCDNPESITMAYQDCLADFKHRLERQTALIQERLEQETQELQKRQQWYQQNQPRLSKQQVDGYKDYCSEKSLRISATRKRLNWHIGTATEKYKALAERLRNDPRVQGCQI</sequence>
<evidence type="ECO:0000256" key="10">
    <source>
        <dbReference type="ARBA" id="ARBA00023212"/>
    </source>
</evidence>
<proteinExistence type="inferred from homology"/>
<dbReference type="GO" id="GO:0031514">
    <property type="term" value="C:motile cilium"/>
    <property type="evidence" value="ECO:0007669"/>
    <property type="project" value="TreeGrafter"/>
</dbReference>
<keyword evidence="8 14" id="KW-0175">Coiled coil</keyword>
<dbReference type="OrthoDB" id="10262874at2759"/>
<dbReference type="InterPro" id="IPR056290">
    <property type="entry name" value="CEPT76/DRC7_peptidase-like_dom"/>
</dbReference>
<evidence type="ECO:0000259" key="17">
    <source>
        <dbReference type="Pfam" id="PF24667"/>
    </source>
</evidence>
<keyword evidence="6" id="KW-0282">Flagellum</keyword>
<evidence type="ECO:0000313" key="19">
    <source>
        <dbReference type="Proteomes" id="UP000515145"/>
    </source>
</evidence>
<dbReference type="InterPro" id="IPR033551">
    <property type="entry name" value="DRC7/lobo"/>
</dbReference>
<evidence type="ECO:0000313" key="20">
    <source>
        <dbReference type="RefSeq" id="XP_028255306.1"/>
    </source>
</evidence>
<keyword evidence="7" id="KW-0744">Spermatogenesis</keyword>
<dbReference type="Pfam" id="PF24671">
    <property type="entry name" value="DRC7_C"/>
    <property type="match status" value="1"/>
</dbReference>
<keyword evidence="11" id="KW-0966">Cell projection</keyword>
<feature type="domain" description="CEP76/DRC7 peptidase-like" evidence="16">
    <location>
        <begin position="249"/>
        <end position="322"/>
    </location>
</feature>
<dbReference type="PANTHER" id="PTHR35249">
    <property type="entry name" value="DYNEIN REGULATORY COMPLEX SUBUNIT 7"/>
    <property type="match status" value="1"/>
</dbReference>
<comment type="subcellular location">
    <subcellularLocation>
        <location evidence="1">Cytoplasm</location>
        <location evidence="1">Cytoskeleton</location>
        <location evidence="1">Flagellum axoneme</location>
    </subcellularLocation>
</comment>
<keyword evidence="4" id="KW-0963">Cytoplasm</keyword>
<evidence type="ECO:0000256" key="14">
    <source>
        <dbReference type="SAM" id="Coils"/>
    </source>
</evidence>
<keyword evidence="9" id="KW-0969">Cilium</keyword>
<comment type="similarity">
    <text evidence="2">Belongs to the DRC7 family.</text>
</comment>
<dbReference type="GO" id="GO:0030154">
    <property type="term" value="P:cell differentiation"/>
    <property type="evidence" value="ECO:0007669"/>
    <property type="project" value="UniProtKB-KW"/>
</dbReference>
<keyword evidence="5" id="KW-0221">Differentiation</keyword>
<dbReference type="InterPro" id="IPR038765">
    <property type="entry name" value="Papain-like_cys_pep_sf"/>
</dbReference>
<dbReference type="InterPro" id="IPR056292">
    <property type="entry name" value="DRC7_C"/>
</dbReference>
<dbReference type="CTD" id="555782"/>
<feature type="region of interest" description="Disordered" evidence="15">
    <location>
        <begin position="1"/>
        <end position="25"/>
    </location>
</feature>
<reference evidence="20" key="1">
    <citation type="submission" date="2025-08" db="UniProtKB">
        <authorList>
            <consortium name="RefSeq"/>
        </authorList>
    </citation>
    <scope>IDENTIFICATION</scope>
</reference>
<evidence type="ECO:0000256" key="7">
    <source>
        <dbReference type="ARBA" id="ARBA00022871"/>
    </source>
</evidence>
<evidence type="ECO:0000256" key="5">
    <source>
        <dbReference type="ARBA" id="ARBA00022782"/>
    </source>
</evidence>
<evidence type="ECO:0000256" key="8">
    <source>
        <dbReference type="ARBA" id="ARBA00023054"/>
    </source>
</evidence>
<dbReference type="InterPro" id="IPR056291">
    <property type="entry name" value="MORN_DRC7"/>
</dbReference>
<feature type="domain" description="Dynein regulatory complex subunit 7 MORN" evidence="17">
    <location>
        <begin position="386"/>
        <end position="664"/>
    </location>
</feature>
<dbReference type="Proteomes" id="UP000515145">
    <property type="component" value="Chromosome 2"/>
</dbReference>
<feature type="coiled-coil region" evidence="14">
    <location>
        <begin position="210"/>
        <end position="237"/>
    </location>
</feature>
<evidence type="ECO:0000259" key="18">
    <source>
        <dbReference type="Pfam" id="PF24671"/>
    </source>
</evidence>
<evidence type="ECO:0000256" key="9">
    <source>
        <dbReference type="ARBA" id="ARBA00023069"/>
    </source>
</evidence>
<evidence type="ECO:0000256" key="15">
    <source>
        <dbReference type="SAM" id="MobiDB-lite"/>
    </source>
</evidence>
<keyword evidence="19" id="KW-1185">Reference proteome</keyword>
<name>A0A6P7HTD4_9TELE</name>
<dbReference type="SUPFAM" id="SSF54001">
    <property type="entry name" value="Cysteine proteinases"/>
    <property type="match status" value="1"/>
</dbReference>
<evidence type="ECO:0000256" key="11">
    <source>
        <dbReference type="ARBA" id="ARBA00023273"/>
    </source>
</evidence>
<dbReference type="AlphaFoldDB" id="A0A6P7HTD4"/>
<evidence type="ECO:0000256" key="12">
    <source>
        <dbReference type="ARBA" id="ARBA00031627"/>
    </source>
</evidence>